<keyword evidence="3" id="KW-1185">Reference proteome</keyword>
<evidence type="ECO:0000313" key="2">
    <source>
        <dbReference type="EMBL" id="PTQ41355.1"/>
    </source>
</evidence>
<proteinExistence type="predicted"/>
<dbReference type="Proteomes" id="UP000244005">
    <property type="component" value="Unassembled WGS sequence"/>
</dbReference>
<accession>A0A2R6X5H9</accession>
<name>A0A2R6X5H9_MARPO</name>
<reference evidence="3" key="1">
    <citation type="journal article" date="2017" name="Cell">
        <title>Insights into land plant evolution garnered from the Marchantia polymorpha genome.</title>
        <authorList>
            <person name="Bowman J.L."/>
            <person name="Kohchi T."/>
            <person name="Yamato K.T."/>
            <person name="Jenkins J."/>
            <person name="Shu S."/>
            <person name="Ishizaki K."/>
            <person name="Yamaoka S."/>
            <person name="Nishihama R."/>
            <person name="Nakamura Y."/>
            <person name="Berger F."/>
            <person name="Adam C."/>
            <person name="Aki S.S."/>
            <person name="Althoff F."/>
            <person name="Araki T."/>
            <person name="Arteaga-Vazquez M.A."/>
            <person name="Balasubrmanian S."/>
            <person name="Barry K."/>
            <person name="Bauer D."/>
            <person name="Boehm C.R."/>
            <person name="Briginshaw L."/>
            <person name="Caballero-Perez J."/>
            <person name="Catarino B."/>
            <person name="Chen F."/>
            <person name="Chiyoda S."/>
            <person name="Chovatia M."/>
            <person name="Davies K.M."/>
            <person name="Delmans M."/>
            <person name="Demura T."/>
            <person name="Dierschke T."/>
            <person name="Dolan L."/>
            <person name="Dorantes-Acosta A.E."/>
            <person name="Eklund D.M."/>
            <person name="Florent S.N."/>
            <person name="Flores-Sandoval E."/>
            <person name="Fujiyama A."/>
            <person name="Fukuzawa H."/>
            <person name="Galik B."/>
            <person name="Grimanelli D."/>
            <person name="Grimwood J."/>
            <person name="Grossniklaus U."/>
            <person name="Hamada T."/>
            <person name="Haseloff J."/>
            <person name="Hetherington A.J."/>
            <person name="Higo A."/>
            <person name="Hirakawa Y."/>
            <person name="Hundley H.N."/>
            <person name="Ikeda Y."/>
            <person name="Inoue K."/>
            <person name="Inoue S.I."/>
            <person name="Ishida S."/>
            <person name="Jia Q."/>
            <person name="Kakita M."/>
            <person name="Kanazawa T."/>
            <person name="Kawai Y."/>
            <person name="Kawashima T."/>
            <person name="Kennedy M."/>
            <person name="Kinose K."/>
            <person name="Kinoshita T."/>
            <person name="Kohara Y."/>
            <person name="Koide E."/>
            <person name="Komatsu K."/>
            <person name="Kopischke S."/>
            <person name="Kubo M."/>
            <person name="Kyozuka J."/>
            <person name="Lagercrantz U."/>
            <person name="Lin S.S."/>
            <person name="Lindquist E."/>
            <person name="Lipzen A.M."/>
            <person name="Lu C.W."/>
            <person name="De Luna E."/>
            <person name="Martienssen R.A."/>
            <person name="Minamino N."/>
            <person name="Mizutani M."/>
            <person name="Mizutani M."/>
            <person name="Mochizuki N."/>
            <person name="Monte I."/>
            <person name="Mosher R."/>
            <person name="Nagasaki H."/>
            <person name="Nakagami H."/>
            <person name="Naramoto S."/>
            <person name="Nishitani K."/>
            <person name="Ohtani M."/>
            <person name="Okamoto T."/>
            <person name="Okumura M."/>
            <person name="Phillips J."/>
            <person name="Pollak B."/>
            <person name="Reinders A."/>
            <person name="Rovekamp M."/>
            <person name="Sano R."/>
            <person name="Sawa S."/>
            <person name="Schmid M.W."/>
            <person name="Shirakawa M."/>
            <person name="Solano R."/>
            <person name="Spunde A."/>
            <person name="Suetsugu N."/>
            <person name="Sugano S."/>
            <person name="Sugiyama A."/>
            <person name="Sun R."/>
            <person name="Suzuki Y."/>
            <person name="Takenaka M."/>
            <person name="Takezawa D."/>
            <person name="Tomogane H."/>
            <person name="Tsuzuki M."/>
            <person name="Ueda T."/>
            <person name="Umeda M."/>
            <person name="Ward J.M."/>
            <person name="Watanabe Y."/>
            <person name="Yazaki K."/>
            <person name="Yokoyama R."/>
            <person name="Yoshitake Y."/>
            <person name="Yotsui I."/>
            <person name="Zachgo S."/>
            <person name="Schmutz J."/>
        </authorList>
    </citation>
    <scope>NUCLEOTIDE SEQUENCE [LARGE SCALE GENOMIC DNA]</scope>
    <source>
        <strain evidence="3">Tak-1</strain>
    </source>
</reference>
<sequence length="160" mass="17873">MESARSAPKPTTCLLFNESELRVGAVVVAWQRQLFSSLEWGNCLAQMRREVAELSTWTWQRNSHPFCRPAQPCPGSAACHARANESKHAAVLLNQTSHEMMNSSLMSSSSLVHLLRTVLSPRIPMNPEDALIRRHRTSDAMPGGSTQSHRVWQHDVSACK</sequence>
<gene>
    <name evidence="2" type="ORF">MARPO_0035s0124</name>
</gene>
<dbReference type="Gramene" id="Mp6g03440.1">
    <property type="protein sequence ID" value="Mp6g03440.1.cds1"/>
    <property type="gene ID" value="Mp6g03440"/>
</dbReference>
<organism evidence="2 3">
    <name type="scientific">Marchantia polymorpha</name>
    <name type="common">Common liverwort</name>
    <name type="synonym">Marchantia aquatica</name>
    <dbReference type="NCBI Taxonomy" id="3197"/>
    <lineage>
        <taxon>Eukaryota</taxon>
        <taxon>Viridiplantae</taxon>
        <taxon>Streptophyta</taxon>
        <taxon>Embryophyta</taxon>
        <taxon>Marchantiophyta</taxon>
        <taxon>Marchantiopsida</taxon>
        <taxon>Marchantiidae</taxon>
        <taxon>Marchantiales</taxon>
        <taxon>Marchantiaceae</taxon>
        <taxon>Marchantia</taxon>
    </lineage>
</organism>
<evidence type="ECO:0000256" key="1">
    <source>
        <dbReference type="SAM" id="MobiDB-lite"/>
    </source>
</evidence>
<feature type="region of interest" description="Disordered" evidence="1">
    <location>
        <begin position="138"/>
        <end position="160"/>
    </location>
</feature>
<dbReference type="EMBL" id="KZ772707">
    <property type="protein sequence ID" value="PTQ41355.1"/>
    <property type="molecule type" value="Genomic_DNA"/>
</dbReference>
<evidence type="ECO:0000313" key="3">
    <source>
        <dbReference type="Proteomes" id="UP000244005"/>
    </source>
</evidence>
<protein>
    <submittedName>
        <fullName evidence="2">Uncharacterized protein</fullName>
    </submittedName>
</protein>
<dbReference type="AlphaFoldDB" id="A0A2R6X5H9"/>